<dbReference type="STRING" id="50429.A0A2B4T0P1"/>
<dbReference type="Gene3D" id="1.10.340.70">
    <property type="match status" value="1"/>
</dbReference>
<dbReference type="GO" id="GO:0008270">
    <property type="term" value="F:zinc ion binding"/>
    <property type="evidence" value="ECO:0007669"/>
    <property type="project" value="UniProtKB-KW"/>
</dbReference>
<dbReference type="InterPro" id="IPR036397">
    <property type="entry name" value="RNaseH_sf"/>
</dbReference>
<dbReference type="GO" id="GO:0016787">
    <property type="term" value="F:hydrolase activity"/>
    <property type="evidence" value="ECO:0007669"/>
    <property type="project" value="UniProtKB-KW"/>
</dbReference>
<dbReference type="GO" id="GO:0003964">
    <property type="term" value="F:RNA-directed DNA polymerase activity"/>
    <property type="evidence" value="ECO:0007669"/>
    <property type="project" value="UniProtKB-KW"/>
</dbReference>
<evidence type="ECO:0000256" key="1">
    <source>
        <dbReference type="ARBA" id="ARBA00022679"/>
    </source>
</evidence>
<dbReference type="CDD" id="cd09274">
    <property type="entry name" value="RNase_HI_RT_Ty3"/>
    <property type="match status" value="1"/>
</dbReference>
<feature type="domain" description="Integrase catalytic" evidence="10">
    <location>
        <begin position="533"/>
        <end position="620"/>
    </location>
</feature>
<evidence type="ECO:0000256" key="2">
    <source>
        <dbReference type="ARBA" id="ARBA00022695"/>
    </source>
</evidence>
<keyword evidence="7" id="KW-0862">Zinc</keyword>
<dbReference type="GO" id="GO:0004519">
    <property type="term" value="F:endonuclease activity"/>
    <property type="evidence" value="ECO:0007669"/>
    <property type="project" value="UniProtKB-KW"/>
</dbReference>
<feature type="region of interest" description="Disordered" evidence="8">
    <location>
        <begin position="725"/>
        <end position="803"/>
    </location>
</feature>
<evidence type="ECO:0000313" key="12">
    <source>
        <dbReference type="Proteomes" id="UP000225706"/>
    </source>
</evidence>
<evidence type="ECO:0000256" key="8">
    <source>
        <dbReference type="SAM" id="MobiDB-lite"/>
    </source>
</evidence>
<proteinExistence type="predicted"/>
<comment type="caution">
    <text evidence="11">The sequence shown here is derived from an EMBL/GenBank/DDBJ whole genome shotgun (WGS) entry which is preliminary data.</text>
</comment>
<sequence>MQNWYDSSKETEAQKWTKPDNIRASLPPAARAIYKYSLRLSDEDQKKPHLVIDALRKFYGASIGVSRERQKFLRLLQEMNEPIASWETRVRNQGAQCEYEQFAEELMRDQFIAGLTSEALRVKLIGKGHRHRDSQIKVALREVVEAAKCFEATTYANQLMKTARGNQEQVNFAGKQKVEKETVKRSEAPCYWCGGNHREPRQHHCPAYRKRCNNCGIIGHFSRACRSRGGQPRGGQLQRREANLVETEEDEETFAITLQVYASEDAISGVVLQQNQHVCFTSHTLSNTEKQYAQIEKEFLAIVTCMNKWHQYLYGKQQITVHTDHQPLESIFKKPISKAPRRLQRMMLKLFDYQFKVTYKKGKELHVADTLSRAALKGSFEWQQSDVFRMELVEMDLKPSNVTADTLERVRTETSKDPVLSILHSVIMIGWPDERKSIPEEIRGFWNYREEITADNGVLFKVDQVIVPSSLRAEMLRKIHKAHQGYDSSIRRARECLFWPGMQSDIRETCSSCGICSQYHTERPTEPMLSHEIPSRPWSKISADLFALDGNQYLVMVDHYSDYFELEPLRNVAASTVIRAMKRNFARHGIPDTCISDNGPQFDCHEFSRFARDYGFAMRLMSRRLRDLIPMATSKLRPQLTVPSIVTQNIAERKQRAKAHYDKRASKQLSEFTIGERVFVTPSPRDRNKPWIYGEVVNKPAPRSCTVSTPLGLVRQNHVQIGKTSADPVHGYSEPLSLDTDAASDTSEHVDDPFSSNSGGAEQVEQPEYMNPEHHATPKIVLRRSSRNRKLPSRFKDYVMNTS</sequence>
<dbReference type="InterPro" id="IPR001878">
    <property type="entry name" value="Znf_CCHC"/>
</dbReference>
<dbReference type="OrthoDB" id="5984061at2759"/>
<keyword evidence="4" id="KW-0255">Endonuclease</keyword>
<keyword evidence="7" id="KW-0479">Metal-binding</keyword>
<dbReference type="Gene3D" id="3.30.420.10">
    <property type="entry name" value="Ribonuclease H-like superfamily/Ribonuclease H"/>
    <property type="match status" value="1"/>
</dbReference>
<evidence type="ECO:0000313" key="11">
    <source>
        <dbReference type="EMBL" id="PFX34710.1"/>
    </source>
</evidence>
<dbReference type="GO" id="GO:0003676">
    <property type="term" value="F:nucleic acid binding"/>
    <property type="evidence" value="ECO:0007669"/>
    <property type="project" value="InterPro"/>
</dbReference>
<evidence type="ECO:0000256" key="6">
    <source>
        <dbReference type="ARBA" id="ARBA00022918"/>
    </source>
</evidence>
<organism evidence="11 12">
    <name type="scientific">Stylophora pistillata</name>
    <name type="common">Smooth cauliflower coral</name>
    <dbReference type="NCBI Taxonomy" id="50429"/>
    <lineage>
        <taxon>Eukaryota</taxon>
        <taxon>Metazoa</taxon>
        <taxon>Cnidaria</taxon>
        <taxon>Anthozoa</taxon>
        <taxon>Hexacorallia</taxon>
        <taxon>Scleractinia</taxon>
        <taxon>Astrocoeniina</taxon>
        <taxon>Pocilloporidae</taxon>
        <taxon>Stylophora</taxon>
    </lineage>
</organism>
<keyword evidence="7" id="KW-0863">Zinc-finger</keyword>
<evidence type="ECO:0000256" key="5">
    <source>
        <dbReference type="ARBA" id="ARBA00022801"/>
    </source>
</evidence>
<dbReference type="PANTHER" id="PTHR37984:SF8">
    <property type="entry name" value="CCHC-TYPE DOMAIN-CONTAINING PROTEIN"/>
    <property type="match status" value="1"/>
</dbReference>
<dbReference type="PROSITE" id="PS50158">
    <property type="entry name" value="ZF_CCHC"/>
    <property type="match status" value="1"/>
</dbReference>
<protein>
    <submittedName>
        <fullName evidence="11">Uncharacterized protein K02A2.6</fullName>
    </submittedName>
</protein>
<keyword evidence="5" id="KW-0378">Hydrolase</keyword>
<evidence type="ECO:0000256" key="4">
    <source>
        <dbReference type="ARBA" id="ARBA00022759"/>
    </source>
</evidence>
<dbReference type="SUPFAM" id="SSF56672">
    <property type="entry name" value="DNA/RNA polymerases"/>
    <property type="match status" value="1"/>
</dbReference>
<feature type="compositionally biased region" description="Basic residues" evidence="8">
    <location>
        <begin position="781"/>
        <end position="793"/>
    </location>
</feature>
<name>A0A2B4T0P1_STYPI</name>
<accession>A0A2B4T0P1</accession>
<evidence type="ECO:0000256" key="7">
    <source>
        <dbReference type="PROSITE-ProRule" id="PRU00047"/>
    </source>
</evidence>
<dbReference type="Pfam" id="PF17917">
    <property type="entry name" value="RT_RNaseH"/>
    <property type="match status" value="1"/>
</dbReference>
<keyword evidence="2" id="KW-0548">Nucleotidyltransferase</keyword>
<evidence type="ECO:0000259" key="10">
    <source>
        <dbReference type="PROSITE" id="PS50994"/>
    </source>
</evidence>
<dbReference type="Proteomes" id="UP000225706">
    <property type="component" value="Unassembled WGS sequence"/>
</dbReference>
<dbReference type="Pfam" id="PF17921">
    <property type="entry name" value="Integrase_H2C2"/>
    <property type="match status" value="1"/>
</dbReference>
<dbReference type="SUPFAM" id="SSF53098">
    <property type="entry name" value="Ribonuclease H-like"/>
    <property type="match status" value="1"/>
</dbReference>
<dbReference type="AlphaFoldDB" id="A0A2B4T0P1"/>
<dbReference type="InterPro" id="IPR041373">
    <property type="entry name" value="RT_RNaseH"/>
</dbReference>
<dbReference type="FunFam" id="1.10.340.70:FF:000004">
    <property type="entry name" value="Retrovirus-related Pol polyprotein from transposon 297-like Protein"/>
    <property type="match status" value="1"/>
</dbReference>
<evidence type="ECO:0000259" key="9">
    <source>
        <dbReference type="PROSITE" id="PS50158"/>
    </source>
</evidence>
<keyword evidence="1" id="KW-0808">Transferase</keyword>
<dbReference type="PANTHER" id="PTHR37984">
    <property type="entry name" value="PROTEIN CBG26694"/>
    <property type="match status" value="1"/>
</dbReference>
<feature type="domain" description="CCHC-type" evidence="9">
    <location>
        <begin position="211"/>
        <end position="227"/>
    </location>
</feature>
<dbReference type="InterPro" id="IPR041588">
    <property type="entry name" value="Integrase_H2C2"/>
</dbReference>
<dbReference type="GO" id="GO:0015074">
    <property type="term" value="P:DNA integration"/>
    <property type="evidence" value="ECO:0007669"/>
    <property type="project" value="InterPro"/>
</dbReference>
<dbReference type="InterPro" id="IPR050951">
    <property type="entry name" value="Retrovirus_Pol_polyprotein"/>
</dbReference>
<dbReference type="InterPro" id="IPR012337">
    <property type="entry name" value="RNaseH-like_sf"/>
</dbReference>
<dbReference type="EMBL" id="LSMT01000002">
    <property type="protein sequence ID" value="PFX34710.1"/>
    <property type="molecule type" value="Genomic_DNA"/>
</dbReference>
<dbReference type="InterPro" id="IPR043502">
    <property type="entry name" value="DNA/RNA_pol_sf"/>
</dbReference>
<dbReference type="InterPro" id="IPR001584">
    <property type="entry name" value="Integrase_cat-core"/>
</dbReference>
<evidence type="ECO:0000256" key="3">
    <source>
        <dbReference type="ARBA" id="ARBA00022722"/>
    </source>
</evidence>
<gene>
    <name evidence="11" type="primary">K02A2.6</name>
    <name evidence="11" type="ORF">AWC38_SpisGene307</name>
</gene>
<keyword evidence="12" id="KW-1185">Reference proteome</keyword>
<dbReference type="Pfam" id="PF00665">
    <property type="entry name" value="rve"/>
    <property type="match status" value="1"/>
</dbReference>
<dbReference type="PROSITE" id="PS50994">
    <property type="entry name" value="INTEGRASE"/>
    <property type="match status" value="1"/>
</dbReference>
<reference evidence="12" key="1">
    <citation type="journal article" date="2017" name="bioRxiv">
        <title>Comparative analysis of the genomes of Stylophora pistillata and Acropora digitifera provides evidence for extensive differences between species of corals.</title>
        <authorList>
            <person name="Voolstra C.R."/>
            <person name="Li Y."/>
            <person name="Liew Y.J."/>
            <person name="Baumgarten S."/>
            <person name="Zoccola D."/>
            <person name="Flot J.-F."/>
            <person name="Tambutte S."/>
            <person name="Allemand D."/>
            <person name="Aranda M."/>
        </authorList>
    </citation>
    <scope>NUCLEOTIDE SEQUENCE [LARGE SCALE GENOMIC DNA]</scope>
</reference>
<keyword evidence="3" id="KW-0540">Nuclease</keyword>
<keyword evidence="6" id="KW-0695">RNA-directed DNA polymerase</keyword>